<evidence type="ECO:0000256" key="8">
    <source>
        <dbReference type="ARBA" id="ARBA00032004"/>
    </source>
</evidence>
<dbReference type="PANTHER" id="PTHR13345:SF13">
    <property type="entry name" value="MEDIATOR OF RNA POLYMERASE II TRANSCRIPTION SUBUNIT 10"/>
    <property type="match status" value="1"/>
</dbReference>
<dbReference type="EMBL" id="HBGG01029649">
    <property type="protein sequence ID" value="CAD9213148.1"/>
    <property type="molecule type" value="Transcribed_RNA"/>
</dbReference>
<evidence type="ECO:0000256" key="5">
    <source>
        <dbReference type="ARBA" id="ARBA00023159"/>
    </source>
</evidence>
<dbReference type="GO" id="GO:0006357">
    <property type="term" value="P:regulation of transcription by RNA polymerase II"/>
    <property type="evidence" value="ECO:0007669"/>
    <property type="project" value="InterPro"/>
</dbReference>
<keyword evidence="6 9" id="KW-0804">Transcription</keyword>
<keyword evidence="7 9" id="KW-0539">Nucleus</keyword>
<proteinExistence type="inferred from homology"/>
<dbReference type="Pfam" id="PF09748">
    <property type="entry name" value="Med10"/>
    <property type="match status" value="1"/>
</dbReference>
<comment type="similarity">
    <text evidence="2 9">Belongs to the Mediator complex subunit 10 family.</text>
</comment>
<accession>A0A7S1SYW4</accession>
<evidence type="ECO:0000256" key="6">
    <source>
        <dbReference type="ARBA" id="ARBA00023163"/>
    </source>
</evidence>
<evidence type="ECO:0000256" key="1">
    <source>
        <dbReference type="ARBA" id="ARBA00004123"/>
    </source>
</evidence>
<keyword evidence="4 9" id="KW-0805">Transcription regulation</keyword>
<evidence type="ECO:0000256" key="3">
    <source>
        <dbReference type="ARBA" id="ARBA00019617"/>
    </source>
</evidence>
<comment type="subcellular location">
    <subcellularLocation>
        <location evidence="1 9">Nucleus</location>
    </subcellularLocation>
</comment>
<comment type="function">
    <text evidence="9">Component of the Mediator complex, a coactivator involved in the regulated transcription of nearly all RNA polymerase II-dependent genes. Mediator functions as a bridge to convey information from gene-specific regulatory proteins to the basal RNA polymerase II transcription machinery. Mediator is recruited to promoters by direct interactions with regulatory proteins and serves as a scaffold for the assembly of a functional preinitiation complex with RNA polymerase II and the general transcription factors.</text>
</comment>
<keyword evidence="5 9" id="KW-0010">Activator</keyword>
<evidence type="ECO:0000256" key="4">
    <source>
        <dbReference type="ARBA" id="ARBA00023015"/>
    </source>
</evidence>
<comment type="subunit">
    <text evidence="9">Component of the Mediator complex.</text>
</comment>
<reference evidence="10" key="1">
    <citation type="submission" date="2021-01" db="EMBL/GenBank/DDBJ databases">
        <authorList>
            <person name="Corre E."/>
            <person name="Pelletier E."/>
            <person name="Niang G."/>
            <person name="Scheremetjew M."/>
            <person name="Finn R."/>
            <person name="Kale V."/>
            <person name="Holt S."/>
            <person name="Cochrane G."/>
            <person name="Meng A."/>
            <person name="Brown T."/>
            <person name="Cohen L."/>
        </authorList>
    </citation>
    <scope>NUCLEOTIDE SEQUENCE</scope>
    <source>
        <strain evidence="10">PLY429</strain>
    </source>
</reference>
<name>A0A7S1SYW4_9CHLO</name>
<evidence type="ECO:0000256" key="7">
    <source>
        <dbReference type="ARBA" id="ARBA00023242"/>
    </source>
</evidence>
<evidence type="ECO:0000313" key="10">
    <source>
        <dbReference type="EMBL" id="CAD9213148.1"/>
    </source>
</evidence>
<sequence length="154" mass="16507">MSEQPSTSADAGGAAAAALKTLEEQLMESLWKTHTLQKSVENFSESSGAILNSRVNGLVAGMGEMSALGEPLRDVKVPVDLLRYIDEGGSPDEFTAEMLKRCLTENQMSKGKANAFKELERALLAKIQEEFPEDATTYLGAVDQAKPAKGNASK</sequence>
<dbReference type="GO" id="GO:0016592">
    <property type="term" value="C:mediator complex"/>
    <property type="evidence" value="ECO:0007669"/>
    <property type="project" value="InterPro"/>
</dbReference>
<organism evidence="10">
    <name type="scientific">Tetraselmis chuii</name>
    <dbReference type="NCBI Taxonomy" id="63592"/>
    <lineage>
        <taxon>Eukaryota</taxon>
        <taxon>Viridiplantae</taxon>
        <taxon>Chlorophyta</taxon>
        <taxon>core chlorophytes</taxon>
        <taxon>Chlorodendrophyceae</taxon>
        <taxon>Chlorodendrales</taxon>
        <taxon>Chlorodendraceae</taxon>
        <taxon>Tetraselmis</taxon>
    </lineage>
</organism>
<evidence type="ECO:0000256" key="2">
    <source>
        <dbReference type="ARBA" id="ARBA00005389"/>
    </source>
</evidence>
<evidence type="ECO:0000256" key="9">
    <source>
        <dbReference type="RuleBase" id="RU364146"/>
    </source>
</evidence>
<gene>
    <name evidence="9" type="primary">MED10</name>
    <name evidence="10" type="ORF">TCHU04912_LOCUS15387</name>
</gene>
<dbReference type="InterPro" id="IPR019145">
    <property type="entry name" value="Mediator_Med10"/>
</dbReference>
<dbReference type="GO" id="GO:0003712">
    <property type="term" value="F:transcription coregulator activity"/>
    <property type="evidence" value="ECO:0007669"/>
    <property type="project" value="InterPro"/>
</dbReference>
<protein>
    <recommendedName>
        <fullName evidence="3 9">Mediator of RNA polymerase II transcription subunit 10</fullName>
    </recommendedName>
    <alternativeName>
        <fullName evidence="8 9">Mediator complex subunit 10</fullName>
    </alternativeName>
</protein>
<dbReference type="PANTHER" id="PTHR13345">
    <property type="entry name" value="MEDIATOR OF RNA POLYMERASE II TRANSCRIPTION SUBUNIT 10"/>
    <property type="match status" value="1"/>
</dbReference>
<dbReference type="AlphaFoldDB" id="A0A7S1SYW4"/>